<protein>
    <submittedName>
        <fullName evidence="1">Uncharacterized protein</fullName>
    </submittedName>
</protein>
<name>A0A1E5T0E5_9BACT</name>
<proteinExistence type="predicted"/>
<dbReference type="EMBL" id="MDGQ01000005">
    <property type="protein sequence ID" value="OEK04825.1"/>
    <property type="molecule type" value="Genomic_DNA"/>
</dbReference>
<gene>
    <name evidence="1" type="ORF">BFP71_15405</name>
</gene>
<dbReference type="STRING" id="1563681.BFP71_15405"/>
<sequence length="203" mass="24609">MFLSNNQTKLLTDLKSNLYISKMTLRESIFSLLILLFLNIGLKAQIINKDYIKVKTIERDYRNQVSLPFYYLWNEQQEILIIGFDFKPSKFEVFETKTWKRLSYFQTRGHSFEPESFFSPKETNVVYIKKNRGKTLYKVDYLKGVILEKTSIKKLDFERPAPNYESQFYDSYWQQNFPRHHYLFFEDYALIIKDSEIDVYKRD</sequence>
<keyword evidence="2" id="KW-1185">Reference proteome</keyword>
<dbReference type="Proteomes" id="UP000095552">
    <property type="component" value="Unassembled WGS sequence"/>
</dbReference>
<accession>A0A1E5T0E5</accession>
<reference evidence="1 2" key="1">
    <citation type="submission" date="2016-08" db="EMBL/GenBank/DDBJ databases">
        <title>Draft genome of Fabibacter sp. strain SK-8.</title>
        <authorList>
            <person name="Wong S.-K."/>
            <person name="Hamasaki K."/>
            <person name="Yoshizawa S."/>
        </authorList>
    </citation>
    <scope>NUCLEOTIDE SEQUENCE [LARGE SCALE GENOMIC DNA]</scope>
    <source>
        <strain evidence="1 2">SK-8</strain>
    </source>
</reference>
<comment type="caution">
    <text evidence="1">The sequence shown here is derived from an EMBL/GenBank/DDBJ whole genome shotgun (WGS) entry which is preliminary data.</text>
</comment>
<evidence type="ECO:0000313" key="1">
    <source>
        <dbReference type="EMBL" id="OEK04825.1"/>
    </source>
</evidence>
<dbReference type="AlphaFoldDB" id="A0A1E5T0E5"/>
<organism evidence="1 2">
    <name type="scientific">Roseivirga misakiensis</name>
    <dbReference type="NCBI Taxonomy" id="1563681"/>
    <lineage>
        <taxon>Bacteria</taxon>
        <taxon>Pseudomonadati</taxon>
        <taxon>Bacteroidota</taxon>
        <taxon>Cytophagia</taxon>
        <taxon>Cytophagales</taxon>
        <taxon>Roseivirgaceae</taxon>
        <taxon>Roseivirga</taxon>
    </lineage>
</organism>
<evidence type="ECO:0000313" key="2">
    <source>
        <dbReference type="Proteomes" id="UP000095552"/>
    </source>
</evidence>